<dbReference type="eggNOG" id="KOG2433">
    <property type="taxonomic scope" value="Eukaryota"/>
</dbReference>
<dbReference type="Pfam" id="PF07910">
    <property type="entry name" value="Peptidase_C78"/>
    <property type="match status" value="1"/>
</dbReference>
<dbReference type="InterPro" id="IPR012462">
    <property type="entry name" value="UFSP1/2_DUB_cat"/>
</dbReference>
<accession>A9UWP3</accession>
<evidence type="ECO:0000313" key="4">
    <source>
        <dbReference type="EMBL" id="EDQ90248.1"/>
    </source>
</evidence>
<name>A9UWP3_MONBE</name>
<keyword evidence="1" id="KW-0378">Hydrolase</keyword>
<dbReference type="AlphaFoldDB" id="A9UWP3"/>
<dbReference type="InParanoid" id="A9UWP3"/>
<feature type="domain" description="UFSP1/2/DUB catalytic" evidence="3">
    <location>
        <begin position="297"/>
        <end position="464"/>
    </location>
</feature>
<proteinExistence type="predicted"/>
<dbReference type="SUPFAM" id="SSF54001">
    <property type="entry name" value="Cysteine proteinases"/>
    <property type="match status" value="1"/>
</dbReference>
<feature type="region of interest" description="Disordered" evidence="2">
    <location>
        <begin position="132"/>
        <end position="169"/>
    </location>
</feature>
<dbReference type="EMBL" id="CH991548">
    <property type="protein sequence ID" value="EDQ90248.1"/>
    <property type="molecule type" value="Genomic_DNA"/>
</dbReference>
<dbReference type="STRING" id="81824.A9UWP3"/>
<dbReference type="PANTHER" id="PTHR48153">
    <property type="entry name" value="UFM1-SPECIFIC PROTEASE 2"/>
    <property type="match status" value="1"/>
</dbReference>
<organism evidence="4 5">
    <name type="scientific">Monosiga brevicollis</name>
    <name type="common">Choanoflagellate</name>
    <dbReference type="NCBI Taxonomy" id="81824"/>
    <lineage>
        <taxon>Eukaryota</taxon>
        <taxon>Choanoflagellata</taxon>
        <taxon>Craspedida</taxon>
        <taxon>Salpingoecidae</taxon>
        <taxon>Monosiga</taxon>
    </lineage>
</organism>
<feature type="region of interest" description="Disordered" evidence="2">
    <location>
        <begin position="490"/>
        <end position="516"/>
    </location>
</feature>
<dbReference type="GeneID" id="5890269"/>
<dbReference type="RefSeq" id="XP_001745015.1">
    <property type="nucleotide sequence ID" value="XM_001744963.1"/>
</dbReference>
<protein>
    <recommendedName>
        <fullName evidence="3">UFSP1/2/DUB catalytic domain-containing protein</fullName>
    </recommendedName>
</protein>
<gene>
    <name evidence="4" type="ORF">MONBRDRAFT_24524</name>
</gene>
<dbReference type="Proteomes" id="UP000001357">
    <property type="component" value="Unassembled WGS sequence"/>
</dbReference>
<feature type="compositionally biased region" description="Gly residues" evidence="2">
    <location>
        <begin position="141"/>
        <end position="154"/>
    </location>
</feature>
<evidence type="ECO:0000313" key="5">
    <source>
        <dbReference type="Proteomes" id="UP000001357"/>
    </source>
</evidence>
<evidence type="ECO:0000256" key="1">
    <source>
        <dbReference type="ARBA" id="ARBA00022801"/>
    </source>
</evidence>
<dbReference type="KEGG" id="mbr:MONBRDRAFT_24524"/>
<keyword evidence="5" id="KW-1185">Reference proteome</keyword>
<dbReference type="Gene3D" id="3.90.70.130">
    <property type="match status" value="1"/>
</dbReference>
<dbReference type="InterPro" id="IPR038765">
    <property type="entry name" value="Papain-like_cys_pep_sf"/>
</dbReference>
<dbReference type="GO" id="GO:0071567">
    <property type="term" value="F:deUFMylase activity"/>
    <property type="evidence" value="ECO:0000318"/>
    <property type="project" value="GO_Central"/>
</dbReference>
<evidence type="ECO:0000256" key="2">
    <source>
        <dbReference type="SAM" id="MobiDB-lite"/>
    </source>
</evidence>
<reference evidence="4 5" key="1">
    <citation type="journal article" date="2008" name="Nature">
        <title>The genome of the choanoflagellate Monosiga brevicollis and the origin of metazoans.</title>
        <authorList>
            <consortium name="JGI Sequencing"/>
            <person name="King N."/>
            <person name="Westbrook M.J."/>
            <person name="Young S.L."/>
            <person name="Kuo A."/>
            <person name="Abedin M."/>
            <person name="Chapman J."/>
            <person name="Fairclough S."/>
            <person name="Hellsten U."/>
            <person name="Isogai Y."/>
            <person name="Letunic I."/>
            <person name="Marr M."/>
            <person name="Pincus D."/>
            <person name="Putnam N."/>
            <person name="Rokas A."/>
            <person name="Wright K.J."/>
            <person name="Zuzow R."/>
            <person name="Dirks W."/>
            <person name="Good M."/>
            <person name="Goodstein D."/>
            <person name="Lemons D."/>
            <person name="Li W."/>
            <person name="Lyons J.B."/>
            <person name="Morris A."/>
            <person name="Nichols S."/>
            <person name="Richter D.J."/>
            <person name="Salamov A."/>
            <person name="Bork P."/>
            <person name="Lim W.A."/>
            <person name="Manning G."/>
            <person name="Miller W.T."/>
            <person name="McGinnis W."/>
            <person name="Shapiro H."/>
            <person name="Tjian R."/>
            <person name="Grigoriev I.V."/>
            <person name="Rokhsar D."/>
        </authorList>
    </citation>
    <scope>NUCLEOTIDE SEQUENCE [LARGE SCALE GENOMIC DNA]</scope>
    <source>
        <strain evidence="5">MX1 / ATCC 50154</strain>
    </source>
</reference>
<sequence>MAAMRTRLRLTARVAQPLPQGVKLLAFAGAEPNALIVCGYSREKLSAEIPAGVFYLEDAGYAVSWSPATADGAALADSLVKVESITLHDQPCSLDTGASADEPTTPELLLRVQLSATLPKAMALPALESALASDTSSNTKGGKGNKGNKGGKAGKGNKTATPTARHAAPVVPELSRDQCLDLRVLTSCAPDLPSETGILTGAPEAATLYQVHLDVLVYSYRSQPLRLLLAGLQARLLQQLRQALAQGGAFHHFLPRHCQHHVAALTVGGEKAETSSENDRLRNIHRHVHATPLPDGERFLVDGDYDYYHYMQDRFDDNGWGCAYRSCQTICSWFLLQGYSQQSVPTHAQIQQTLVNVGDKRKSFVGSRQWIGSQEIFFVLGEWFKAEFELESRFIAQVLGADLSTKARELAHHFRTVGTPVMIGGNMLAHTILGIDWDSALGDVRWLVLDPHYTGTDDIKTIVKLFKVWPDCAIDIKTKIRKLTKMPKMTKKMQNKLKNKPKKTRVTAGRCSTSQR</sequence>
<evidence type="ECO:0000259" key="3">
    <source>
        <dbReference type="Pfam" id="PF07910"/>
    </source>
</evidence>
<dbReference type="PANTHER" id="PTHR48153:SF2">
    <property type="entry name" value="UFM1-SPECIFIC PROTEASE 2"/>
    <property type="match status" value="1"/>
</dbReference>
<feature type="compositionally biased region" description="Basic residues" evidence="2">
    <location>
        <begin position="490"/>
        <end position="505"/>
    </location>
</feature>